<dbReference type="STRING" id="880073.Cabys_651"/>
<reference evidence="3 4" key="1">
    <citation type="submission" date="2011-09" db="EMBL/GenBank/DDBJ databases">
        <title>The permanent draft genome of Caldithrix abyssi DSM 13497.</title>
        <authorList>
            <consortium name="US DOE Joint Genome Institute (JGI-PGF)"/>
            <person name="Lucas S."/>
            <person name="Han J."/>
            <person name="Lapidus A."/>
            <person name="Bruce D."/>
            <person name="Goodwin L."/>
            <person name="Pitluck S."/>
            <person name="Peters L."/>
            <person name="Kyrpides N."/>
            <person name="Mavromatis K."/>
            <person name="Ivanova N."/>
            <person name="Mikhailova N."/>
            <person name="Chertkov O."/>
            <person name="Detter J.C."/>
            <person name="Tapia R."/>
            <person name="Han C."/>
            <person name="Land M."/>
            <person name="Hauser L."/>
            <person name="Markowitz V."/>
            <person name="Cheng J.-F."/>
            <person name="Hugenholtz P."/>
            <person name="Woyke T."/>
            <person name="Wu D."/>
            <person name="Spring S."/>
            <person name="Brambilla E."/>
            <person name="Klenk H.-P."/>
            <person name="Eisen J.A."/>
        </authorList>
    </citation>
    <scope>NUCLEOTIDE SEQUENCE [LARGE SCALE GENOMIC DNA]</scope>
    <source>
        <strain evidence="3 4">DSM 13497</strain>
    </source>
</reference>
<dbReference type="EMBL" id="CM001402">
    <property type="protein sequence ID" value="EHO41507.1"/>
    <property type="molecule type" value="Genomic_DNA"/>
</dbReference>
<sequence precursor="true">MRKQLTKHLLLVIILGASGLSFLFDLIGLKNLGVFNFLGYVHEGLSVFIIWLIYIYLKTLNIFNIKNVQHNLKIIVLNLLSVYAVISLLKFIFKPEFVTIDFPPQTDDLQTIVYSNFVSMIGLFSMVGFILNLRNLIFYKQKKTHQTLFLRQHVFSDSDRYFNQRAKKSPGPVV</sequence>
<evidence type="ECO:0000313" key="3">
    <source>
        <dbReference type="EMBL" id="EHO41507.1"/>
    </source>
</evidence>
<dbReference type="Proteomes" id="UP000183868">
    <property type="component" value="Chromosome"/>
</dbReference>
<evidence type="ECO:0000313" key="4">
    <source>
        <dbReference type="Proteomes" id="UP000004671"/>
    </source>
</evidence>
<feature type="transmembrane region" description="Helical" evidence="1">
    <location>
        <begin position="34"/>
        <end position="54"/>
    </location>
</feature>
<gene>
    <name evidence="2" type="ORF">Cabys_651</name>
    <name evidence="3" type="ORF">Calab_1893</name>
</gene>
<name>H1XTN2_CALAY</name>
<organism evidence="3 4">
    <name type="scientific">Caldithrix abyssi DSM 13497</name>
    <dbReference type="NCBI Taxonomy" id="880073"/>
    <lineage>
        <taxon>Bacteria</taxon>
        <taxon>Pseudomonadati</taxon>
        <taxon>Calditrichota</taxon>
        <taxon>Calditrichia</taxon>
        <taxon>Calditrichales</taxon>
        <taxon>Calditrichaceae</taxon>
        <taxon>Caldithrix</taxon>
    </lineage>
</organism>
<dbReference type="PaxDb" id="880073-Calab_1893"/>
<feature type="transmembrane region" description="Helical" evidence="1">
    <location>
        <begin position="9"/>
        <end position="28"/>
    </location>
</feature>
<feature type="transmembrane region" description="Helical" evidence="1">
    <location>
        <begin position="113"/>
        <end position="133"/>
    </location>
</feature>
<evidence type="ECO:0000256" key="1">
    <source>
        <dbReference type="SAM" id="Phobius"/>
    </source>
</evidence>
<dbReference type="RefSeq" id="WP_006928647.1">
    <property type="nucleotide sequence ID" value="NZ_CM001402.1"/>
</dbReference>
<feature type="transmembrane region" description="Helical" evidence="1">
    <location>
        <begin position="74"/>
        <end position="93"/>
    </location>
</feature>
<evidence type="ECO:0000313" key="5">
    <source>
        <dbReference type="Proteomes" id="UP000183868"/>
    </source>
</evidence>
<dbReference type="Proteomes" id="UP000004671">
    <property type="component" value="Chromosome"/>
</dbReference>
<protein>
    <submittedName>
        <fullName evidence="3">Uncharacterized protein</fullName>
    </submittedName>
</protein>
<reference evidence="2 5" key="2">
    <citation type="submission" date="2016-11" db="EMBL/GenBank/DDBJ databases">
        <title>Genomic analysis of Caldithrix abyssi and proposal of a novel bacterial phylum Caldithrichaeota.</title>
        <authorList>
            <person name="Kublanov I."/>
            <person name="Sigalova O."/>
            <person name="Gavrilov S."/>
            <person name="Lebedinsky A."/>
            <person name="Ivanova N."/>
            <person name="Daum C."/>
            <person name="Reddy T."/>
            <person name="Klenk H.P."/>
            <person name="Goker M."/>
            <person name="Reva O."/>
            <person name="Miroshnichenko M."/>
            <person name="Kyprides N."/>
            <person name="Woyke T."/>
            <person name="Gelfand M."/>
        </authorList>
    </citation>
    <scope>NUCLEOTIDE SEQUENCE [LARGE SCALE GENOMIC DNA]</scope>
    <source>
        <strain evidence="2 5">LF13</strain>
    </source>
</reference>
<dbReference type="InParanoid" id="H1XTN2"/>
<dbReference type="AlphaFoldDB" id="H1XTN2"/>
<proteinExistence type="predicted"/>
<accession>H1XTN2</accession>
<dbReference type="HOGENOM" id="CLU_1537236_0_0_0"/>
<dbReference type="KEGG" id="caby:Cabys_651"/>
<keyword evidence="1" id="KW-0472">Membrane</keyword>
<keyword evidence="1" id="KW-0812">Transmembrane</keyword>
<dbReference type="EMBL" id="CP018099">
    <property type="protein sequence ID" value="APF17402.1"/>
    <property type="molecule type" value="Genomic_DNA"/>
</dbReference>
<keyword evidence="4" id="KW-1185">Reference proteome</keyword>
<keyword evidence="1" id="KW-1133">Transmembrane helix</keyword>
<evidence type="ECO:0000313" key="2">
    <source>
        <dbReference type="EMBL" id="APF17402.1"/>
    </source>
</evidence>